<accession>L9KNC9</accession>
<sequence length="103" mass="11863">MLAKLIIFFVDLFLALAIFVILYAVYLIAATGIFVSFIFYIFRGEMDQNDNFNHSRVWVLDSSKATEKPFSGNTERLNSKRLPAHFPTLREAALFPEEYSSVF</sequence>
<dbReference type="Proteomes" id="UP000011518">
    <property type="component" value="Unassembled WGS sequence"/>
</dbReference>
<evidence type="ECO:0000256" key="1">
    <source>
        <dbReference type="SAM" id="Phobius"/>
    </source>
</evidence>
<keyword evidence="1" id="KW-0472">Membrane</keyword>
<keyword evidence="1" id="KW-0812">Transmembrane</keyword>
<keyword evidence="1" id="KW-1133">Transmembrane helix</keyword>
<protein>
    <submittedName>
        <fullName evidence="2">Uncharacterized protein</fullName>
    </submittedName>
</protein>
<reference evidence="3" key="2">
    <citation type="journal article" date="2013" name="Nat. Commun.">
        <title>Genome of the Chinese tree shrew.</title>
        <authorList>
            <person name="Fan Y."/>
            <person name="Huang Z.Y."/>
            <person name="Cao C.C."/>
            <person name="Chen C.S."/>
            <person name="Chen Y.X."/>
            <person name="Fan D.D."/>
            <person name="He J."/>
            <person name="Hou H.L."/>
            <person name="Hu L."/>
            <person name="Hu X.T."/>
            <person name="Jiang X.T."/>
            <person name="Lai R."/>
            <person name="Lang Y.S."/>
            <person name="Liang B."/>
            <person name="Liao S.G."/>
            <person name="Mu D."/>
            <person name="Ma Y.Y."/>
            <person name="Niu Y.Y."/>
            <person name="Sun X.Q."/>
            <person name="Xia J.Q."/>
            <person name="Xiao J."/>
            <person name="Xiong Z.Q."/>
            <person name="Xu L."/>
            <person name="Yang L."/>
            <person name="Zhang Y."/>
            <person name="Zhao W."/>
            <person name="Zhao X.D."/>
            <person name="Zheng Y.T."/>
            <person name="Zhou J.M."/>
            <person name="Zhu Y.B."/>
            <person name="Zhang G.J."/>
            <person name="Wang J."/>
            <person name="Yao Y.G."/>
        </authorList>
    </citation>
    <scope>NUCLEOTIDE SEQUENCE [LARGE SCALE GENOMIC DNA]</scope>
</reference>
<evidence type="ECO:0000313" key="2">
    <source>
        <dbReference type="EMBL" id="ELW64296.1"/>
    </source>
</evidence>
<keyword evidence="3" id="KW-1185">Reference proteome</keyword>
<reference evidence="3" key="1">
    <citation type="submission" date="2012-07" db="EMBL/GenBank/DDBJ databases">
        <title>Genome of the Chinese tree shrew, a rising model animal genetically related to primates.</title>
        <authorList>
            <person name="Zhang G."/>
            <person name="Fan Y."/>
            <person name="Yao Y."/>
            <person name="Huang Z."/>
        </authorList>
    </citation>
    <scope>NUCLEOTIDE SEQUENCE [LARGE SCALE GENOMIC DNA]</scope>
</reference>
<name>L9KNC9_TUPCH</name>
<evidence type="ECO:0000313" key="3">
    <source>
        <dbReference type="Proteomes" id="UP000011518"/>
    </source>
</evidence>
<feature type="transmembrane region" description="Helical" evidence="1">
    <location>
        <begin position="12"/>
        <end position="42"/>
    </location>
</feature>
<dbReference type="EMBL" id="KB320742">
    <property type="protein sequence ID" value="ELW64296.1"/>
    <property type="molecule type" value="Genomic_DNA"/>
</dbReference>
<organism evidence="2 3">
    <name type="scientific">Tupaia chinensis</name>
    <name type="common">Chinese tree shrew</name>
    <name type="synonym">Tupaia belangeri chinensis</name>
    <dbReference type="NCBI Taxonomy" id="246437"/>
    <lineage>
        <taxon>Eukaryota</taxon>
        <taxon>Metazoa</taxon>
        <taxon>Chordata</taxon>
        <taxon>Craniata</taxon>
        <taxon>Vertebrata</taxon>
        <taxon>Euteleostomi</taxon>
        <taxon>Mammalia</taxon>
        <taxon>Eutheria</taxon>
        <taxon>Euarchontoglires</taxon>
        <taxon>Scandentia</taxon>
        <taxon>Tupaiidae</taxon>
        <taxon>Tupaia</taxon>
    </lineage>
</organism>
<gene>
    <name evidence="2" type="ORF">TREES_T100009910</name>
</gene>
<dbReference type="AlphaFoldDB" id="L9KNC9"/>
<proteinExistence type="predicted"/>
<dbReference type="InParanoid" id="L9KNC9"/>